<proteinExistence type="predicted"/>
<evidence type="ECO:0000256" key="1">
    <source>
        <dbReference type="SAM" id="MobiDB-lite"/>
    </source>
</evidence>
<reference evidence="2 3" key="1">
    <citation type="submission" date="2021-06" db="EMBL/GenBank/DDBJ databases">
        <title>Chromosome-level genome assembly of the red-tail catfish (Hemibagrus wyckioides).</title>
        <authorList>
            <person name="Shao F."/>
        </authorList>
    </citation>
    <scope>NUCLEOTIDE SEQUENCE [LARGE SCALE GENOMIC DNA]</scope>
    <source>
        <strain evidence="2">EC202008001</strain>
        <tissue evidence="2">Blood</tissue>
    </source>
</reference>
<comment type="caution">
    <text evidence="2">The sequence shown here is derived from an EMBL/GenBank/DDBJ whole genome shotgun (WGS) entry which is preliminary data.</text>
</comment>
<name>A0A9D3NPS6_9TELE</name>
<dbReference type="AlphaFoldDB" id="A0A9D3NPS6"/>
<protein>
    <submittedName>
        <fullName evidence="2">Uncharacterized protein</fullName>
    </submittedName>
</protein>
<accession>A0A9D3NPS6</accession>
<dbReference type="Proteomes" id="UP000824219">
    <property type="component" value="Linkage Group LG10"/>
</dbReference>
<keyword evidence="3" id="KW-1185">Reference proteome</keyword>
<organism evidence="2 3">
    <name type="scientific">Hemibagrus wyckioides</name>
    <dbReference type="NCBI Taxonomy" id="337641"/>
    <lineage>
        <taxon>Eukaryota</taxon>
        <taxon>Metazoa</taxon>
        <taxon>Chordata</taxon>
        <taxon>Craniata</taxon>
        <taxon>Vertebrata</taxon>
        <taxon>Euteleostomi</taxon>
        <taxon>Actinopterygii</taxon>
        <taxon>Neopterygii</taxon>
        <taxon>Teleostei</taxon>
        <taxon>Ostariophysi</taxon>
        <taxon>Siluriformes</taxon>
        <taxon>Bagridae</taxon>
        <taxon>Hemibagrus</taxon>
    </lineage>
</organism>
<feature type="region of interest" description="Disordered" evidence="1">
    <location>
        <begin position="39"/>
        <end position="70"/>
    </location>
</feature>
<sequence>MKPSTLVIPGGEGTLFPPAFTTTYTLTSEKQASLVKTGRHKNPFLTPSFPSDGVLRVSRAGEGRERLIEK</sequence>
<evidence type="ECO:0000313" key="2">
    <source>
        <dbReference type="EMBL" id="KAG7327341.1"/>
    </source>
</evidence>
<dbReference type="EMBL" id="JAHKSW010000010">
    <property type="protein sequence ID" value="KAG7327341.1"/>
    <property type="molecule type" value="Genomic_DNA"/>
</dbReference>
<feature type="compositionally biased region" description="Basic and acidic residues" evidence="1">
    <location>
        <begin position="59"/>
        <end position="70"/>
    </location>
</feature>
<evidence type="ECO:0000313" key="3">
    <source>
        <dbReference type="Proteomes" id="UP000824219"/>
    </source>
</evidence>
<gene>
    <name evidence="2" type="ORF">KOW79_008947</name>
</gene>